<evidence type="ECO:0000313" key="1">
    <source>
        <dbReference type="EMBL" id="OGI63446.1"/>
    </source>
</evidence>
<comment type="caution">
    <text evidence="1">The sequence shown here is derived from an EMBL/GenBank/DDBJ whole genome shotgun (WGS) entry which is preliminary data.</text>
</comment>
<name>A0A1F6V1W3_9BACT</name>
<dbReference type="STRING" id="1801737.A2818_00780"/>
<evidence type="ECO:0008006" key="3">
    <source>
        <dbReference type="Google" id="ProtNLM"/>
    </source>
</evidence>
<accession>A0A1F6V1W3</accession>
<evidence type="ECO:0000313" key="2">
    <source>
        <dbReference type="Proteomes" id="UP000177602"/>
    </source>
</evidence>
<dbReference type="EMBL" id="MFTN01000004">
    <property type="protein sequence ID" value="OGI63446.1"/>
    <property type="molecule type" value="Genomic_DNA"/>
</dbReference>
<reference evidence="1 2" key="1">
    <citation type="journal article" date="2016" name="Nat. Commun.">
        <title>Thousands of microbial genomes shed light on interconnected biogeochemical processes in an aquifer system.</title>
        <authorList>
            <person name="Anantharaman K."/>
            <person name="Brown C.T."/>
            <person name="Hug L.A."/>
            <person name="Sharon I."/>
            <person name="Castelle C.J."/>
            <person name="Probst A.J."/>
            <person name="Thomas B.C."/>
            <person name="Singh A."/>
            <person name="Wilkins M.J."/>
            <person name="Karaoz U."/>
            <person name="Brodie E.L."/>
            <person name="Williams K.H."/>
            <person name="Hubbard S.S."/>
            <person name="Banfield J.F."/>
        </authorList>
    </citation>
    <scope>NUCLEOTIDE SEQUENCE [LARGE SCALE GENOMIC DNA]</scope>
</reference>
<gene>
    <name evidence="1" type="ORF">A2818_00780</name>
</gene>
<dbReference type="AlphaFoldDB" id="A0A1F6V1W3"/>
<proteinExistence type="predicted"/>
<dbReference type="Proteomes" id="UP000177602">
    <property type="component" value="Unassembled WGS sequence"/>
</dbReference>
<dbReference type="Gene3D" id="3.30.70.60">
    <property type="match status" value="1"/>
</dbReference>
<sequence length="193" mass="21775">MPAIFIGISLATFFAFTNPIYNDIFKLQAQVVSYNEALGNSKMLENERDKLTSKYNSIDPNNLMKLAKFLPGNIDNIRLILEIEQIASPFGMVLKDVKYNTTIDKNAASGTLGSPQGVVVQSLRKDYGVWDLEFSTVSTYNNFINFTKDLEKNLRIVDISSIEFSSNAGSNPNISAPDVYKYIFKIKTYWLKN</sequence>
<dbReference type="InterPro" id="IPR014717">
    <property type="entry name" value="Transl_elong_EF1B/ribsomal_bS6"/>
</dbReference>
<protein>
    <recommendedName>
        <fullName evidence="3">Pilus assembly protein PilO</fullName>
    </recommendedName>
</protein>
<organism evidence="1 2">
    <name type="scientific">Candidatus Nomurabacteria bacterium RIFCSPHIGHO2_01_FULL_40_12</name>
    <dbReference type="NCBI Taxonomy" id="1801737"/>
    <lineage>
        <taxon>Bacteria</taxon>
        <taxon>Candidatus Nomuraibacteriota</taxon>
    </lineage>
</organism>